<dbReference type="Proteomes" id="UP000483379">
    <property type="component" value="Unassembled WGS sequence"/>
</dbReference>
<dbReference type="GO" id="GO:0017061">
    <property type="term" value="F:S-methyl-5-thioadenosine phosphorylase activity"/>
    <property type="evidence" value="ECO:0007669"/>
    <property type="project" value="UniProtKB-EC"/>
</dbReference>
<evidence type="ECO:0000256" key="8">
    <source>
        <dbReference type="ARBA" id="ARBA00048968"/>
    </source>
</evidence>
<gene>
    <name evidence="11" type="primary">pgeF</name>
    <name evidence="11" type="ORF">G3446_13530</name>
</gene>
<evidence type="ECO:0000256" key="3">
    <source>
        <dbReference type="ARBA" id="ARBA00022679"/>
    </source>
</evidence>
<dbReference type="GO" id="GO:0005507">
    <property type="term" value="F:copper ion binding"/>
    <property type="evidence" value="ECO:0007669"/>
    <property type="project" value="TreeGrafter"/>
</dbReference>
<evidence type="ECO:0000256" key="9">
    <source>
        <dbReference type="ARBA" id="ARBA00049893"/>
    </source>
</evidence>
<dbReference type="GO" id="GO:0016787">
    <property type="term" value="F:hydrolase activity"/>
    <property type="evidence" value="ECO:0007669"/>
    <property type="project" value="UniProtKB-KW"/>
</dbReference>
<evidence type="ECO:0000256" key="4">
    <source>
        <dbReference type="ARBA" id="ARBA00022723"/>
    </source>
</evidence>
<comment type="catalytic activity">
    <reaction evidence="9">
        <text>S-methyl-5'-thioadenosine + phosphate = 5-(methylsulfanyl)-alpha-D-ribose 1-phosphate + adenine</text>
        <dbReference type="Rhea" id="RHEA:11852"/>
        <dbReference type="ChEBI" id="CHEBI:16708"/>
        <dbReference type="ChEBI" id="CHEBI:17509"/>
        <dbReference type="ChEBI" id="CHEBI:43474"/>
        <dbReference type="ChEBI" id="CHEBI:58533"/>
        <dbReference type="EC" id="2.4.2.28"/>
    </reaction>
    <physiologicalReaction direction="left-to-right" evidence="9">
        <dbReference type="Rhea" id="RHEA:11853"/>
    </physiologicalReaction>
</comment>
<dbReference type="EMBL" id="JAAIJQ010000037">
    <property type="protein sequence ID" value="NEV62901.1"/>
    <property type="molecule type" value="Genomic_DNA"/>
</dbReference>
<proteinExistence type="inferred from homology"/>
<accession>A0A6M0K0N9</accession>
<evidence type="ECO:0000256" key="7">
    <source>
        <dbReference type="ARBA" id="ARBA00047989"/>
    </source>
</evidence>
<reference evidence="11 12" key="1">
    <citation type="submission" date="2020-02" db="EMBL/GenBank/DDBJ databases">
        <title>Genome sequences of Thiorhodococcus mannitoliphagus and Thiorhodococcus minor, purple sulfur photosynthetic bacteria in the gammaproteobacterial family, Chromatiaceae.</title>
        <authorList>
            <person name="Aviles F.A."/>
            <person name="Meyer T.E."/>
            <person name="Kyndt J.A."/>
        </authorList>
    </citation>
    <scope>NUCLEOTIDE SEQUENCE [LARGE SCALE GENOMIC DNA]</scope>
    <source>
        <strain evidence="11 12">DSM 11518</strain>
    </source>
</reference>
<evidence type="ECO:0000313" key="12">
    <source>
        <dbReference type="Proteomes" id="UP000483379"/>
    </source>
</evidence>
<dbReference type="Pfam" id="PF02578">
    <property type="entry name" value="Cu-oxidase_4"/>
    <property type="match status" value="1"/>
</dbReference>
<evidence type="ECO:0000256" key="5">
    <source>
        <dbReference type="ARBA" id="ARBA00022801"/>
    </source>
</evidence>
<dbReference type="NCBIfam" id="TIGR00726">
    <property type="entry name" value="peptidoglycan editing factor PgeF"/>
    <property type="match status" value="1"/>
</dbReference>
<organism evidence="11 12">
    <name type="scientific">Thiorhodococcus minor</name>
    <dbReference type="NCBI Taxonomy" id="57489"/>
    <lineage>
        <taxon>Bacteria</taxon>
        <taxon>Pseudomonadati</taxon>
        <taxon>Pseudomonadota</taxon>
        <taxon>Gammaproteobacteria</taxon>
        <taxon>Chromatiales</taxon>
        <taxon>Chromatiaceae</taxon>
        <taxon>Thiorhodococcus</taxon>
    </lineage>
</organism>
<dbReference type="PANTHER" id="PTHR30616:SF2">
    <property type="entry name" value="PURINE NUCLEOSIDE PHOSPHORYLASE LACC1"/>
    <property type="match status" value="1"/>
</dbReference>
<comment type="catalytic activity">
    <reaction evidence="8">
        <text>adenosine + phosphate = alpha-D-ribose 1-phosphate + adenine</text>
        <dbReference type="Rhea" id="RHEA:27642"/>
        <dbReference type="ChEBI" id="CHEBI:16335"/>
        <dbReference type="ChEBI" id="CHEBI:16708"/>
        <dbReference type="ChEBI" id="CHEBI:43474"/>
        <dbReference type="ChEBI" id="CHEBI:57720"/>
        <dbReference type="EC" id="2.4.2.1"/>
    </reaction>
    <physiologicalReaction direction="left-to-right" evidence="8">
        <dbReference type="Rhea" id="RHEA:27643"/>
    </physiologicalReaction>
</comment>
<dbReference type="RefSeq" id="WP_164453363.1">
    <property type="nucleotide sequence ID" value="NZ_JAAIJQ010000037.1"/>
</dbReference>
<evidence type="ECO:0000256" key="6">
    <source>
        <dbReference type="ARBA" id="ARBA00022833"/>
    </source>
</evidence>
<dbReference type="CDD" id="cd16833">
    <property type="entry name" value="YfiH"/>
    <property type="match status" value="1"/>
</dbReference>
<comment type="catalytic activity">
    <reaction evidence="7">
        <text>adenosine + H2O + H(+) = inosine + NH4(+)</text>
        <dbReference type="Rhea" id="RHEA:24408"/>
        <dbReference type="ChEBI" id="CHEBI:15377"/>
        <dbReference type="ChEBI" id="CHEBI:15378"/>
        <dbReference type="ChEBI" id="CHEBI:16335"/>
        <dbReference type="ChEBI" id="CHEBI:17596"/>
        <dbReference type="ChEBI" id="CHEBI:28938"/>
        <dbReference type="EC" id="3.5.4.4"/>
    </reaction>
    <physiologicalReaction direction="left-to-right" evidence="7">
        <dbReference type="Rhea" id="RHEA:24409"/>
    </physiologicalReaction>
</comment>
<dbReference type="InterPro" id="IPR011324">
    <property type="entry name" value="Cytotoxic_necrot_fac-like_cat"/>
</dbReference>
<dbReference type="SUPFAM" id="SSF64438">
    <property type="entry name" value="CNF1/YfiH-like putative cysteine hydrolases"/>
    <property type="match status" value="1"/>
</dbReference>
<keyword evidence="5" id="KW-0378">Hydrolase</keyword>
<comment type="similarity">
    <text evidence="2 10">Belongs to the purine nucleoside phosphorylase YfiH/LACC1 family.</text>
</comment>
<sequence>MQILTPDWPAPAQVRACSTTRLGGVSEGPYASLNLGDHVGDDPARVALNRDRLEVHLDLPASPRWLRQVHGCDILAPGAGHSGAEADGAIAATPDEVCVVMTADCLPILICDERGQEVAAVHAGWRGLANGVVDRALMAMAAEAGRLLAWLGPAIGPSAFEVGVEVRDQFIAADPGAAAAFRPSGDRWLADIFTLARLRLGRLGVERVYGGGDCTYSQPERFFSYRRDGVTGRMASLIWIATQ</sequence>
<name>A0A6M0K0N9_9GAMM</name>
<keyword evidence="4" id="KW-0479">Metal-binding</keyword>
<comment type="catalytic activity">
    <reaction evidence="1">
        <text>inosine + phosphate = alpha-D-ribose 1-phosphate + hypoxanthine</text>
        <dbReference type="Rhea" id="RHEA:27646"/>
        <dbReference type="ChEBI" id="CHEBI:17368"/>
        <dbReference type="ChEBI" id="CHEBI:17596"/>
        <dbReference type="ChEBI" id="CHEBI:43474"/>
        <dbReference type="ChEBI" id="CHEBI:57720"/>
        <dbReference type="EC" id="2.4.2.1"/>
    </reaction>
    <physiologicalReaction direction="left-to-right" evidence="1">
        <dbReference type="Rhea" id="RHEA:27647"/>
    </physiologicalReaction>
</comment>
<dbReference type="PANTHER" id="PTHR30616">
    <property type="entry name" value="UNCHARACTERIZED PROTEIN YFIH"/>
    <property type="match status" value="1"/>
</dbReference>
<keyword evidence="3" id="KW-0808">Transferase</keyword>
<evidence type="ECO:0000256" key="10">
    <source>
        <dbReference type="RuleBase" id="RU361274"/>
    </source>
</evidence>
<dbReference type="InterPro" id="IPR003730">
    <property type="entry name" value="Cu_polyphenol_OxRdtase"/>
</dbReference>
<evidence type="ECO:0000313" key="11">
    <source>
        <dbReference type="EMBL" id="NEV62901.1"/>
    </source>
</evidence>
<evidence type="ECO:0000256" key="2">
    <source>
        <dbReference type="ARBA" id="ARBA00007353"/>
    </source>
</evidence>
<comment type="caution">
    <text evidence="11">The sequence shown here is derived from an EMBL/GenBank/DDBJ whole genome shotgun (WGS) entry which is preliminary data.</text>
</comment>
<keyword evidence="6" id="KW-0862">Zinc</keyword>
<protein>
    <recommendedName>
        <fullName evidence="10">Purine nucleoside phosphorylase</fullName>
    </recommendedName>
</protein>
<dbReference type="Gene3D" id="3.60.140.10">
    <property type="entry name" value="CNF1/YfiH-like putative cysteine hydrolases"/>
    <property type="match status" value="1"/>
</dbReference>
<dbReference type="AlphaFoldDB" id="A0A6M0K0N9"/>
<dbReference type="InterPro" id="IPR038371">
    <property type="entry name" value="Cu_polyphenol_OxRdtase_sf"/>
</dbReference>
<keyword evidence="12" id="KW-1185">Reference proteome</keyword>
<evidence type="ECO:0000256" key="1">
    <source>
        <dbReference type="ARBA" id="ARBA00000553"/>
    </source>
</evidence>